<feature type="transmembrane region" description="Helical" evidence="5">
    <location>
        <begin position="177"/>
        <end position="198"/>
    </location>
</feature>
<name>A0ABD1J3T6_9TELE</name>
<feature type="transmembrane region" description="Helical" evidence="5">
    <location>
        <begin position="71"/>
        <end position="90"/>
    </location>
</feature>
<dbReference type="Proteomes" id="UP001591681">
    <property type="component" value="Unassembled WGS sequence"/>
</dbReference>
<feature type="transmembrane region" description="Helical" evidence="5">
    <location>
        <begin position="12"/>
        <end position="35"/>
    </location>
</feature>
<dbReference type="EMBL" id="JBHFQA010000019">
    <property type="protein sequence ID" value="KAL2081779.1"/>
    <property type="molecule type" value="Genomic_DNA"/>
</dbReference>
<comment type="subcellular location">
    <subcellularLocation>
        <location evidence="1">Membrane</location>
        <topology evidence="1">Multi-pass membrane protein</topology>
    </subcellularLocation>
</comment>
<feature type="transmembrane region" description="Helical" evidence="5">
    <location>
        <begin position="41"/>
        <end position="59"/>
    </location>
</feature>
<accession>A0ABD1J3T6</accession>
<evidence type="ECO:0000256" key="2">
    <source>
        <dbReference type="ARBA" id="ARBA00022692"/>
    </source>
</evidence>
<organism evidence="6 7">
    <name type="scientific">Coilia grayii</name>
    <name type="common">Gray's grenadier anchovy</name>
    <dbReference type="NCBI Taxonomy" id="363190"/>
    <lineage>
        <taxon>Eukaryota</taxon>
        <taxon>Metazoa</taxon>
        <taxon>Chordata</taxon>
        <taxon>Craniata</taxon>
        <taxon>Vertebrata</taxon>
        <taxon>Euteleostomi</taxon>
        <taxon>Actinopterygii</taxon>
        <taxon>Neopterygii</taxon>
        <taxon>Teleostei</taxon>
        <taxon>Clupei</taxon>
        <taxon>Clupeiformes</taxon>
        <taxon>Clupeoidei</taxon>
        <taxon>Engraulidae</taxon>
        <taxon>Coilinae</taxon>
        <taxon>Coilia</taxon>
    </lineage>
</organism>
<dbReference type="PANTHER" id="PTHR12226:SF3">
    <property type="entry name" value="SOLUTE CARRIER FAMILY 66 MEMBER 3"/>
    <property type="match status" value="1"/>
</dbReference>
<proteinExistence type="predicted"/>
<dbReference type="InterPro" id="IPR016817">
    <property type="entry name" value="MannP-dilichol_defect-1"/>
</dbReference>
<evidence type="ECO:0008006" key="8">
    <source>
        <dbReference type="Google" id="ProtNLM"/>
    </source>
</evidence>
<sequence>MKAAGSFVLLDVLNISATLICMILKLPQIALLATVKCTKGVSIRALLLELTGYIVFATYQKHHGSPIATYLEYPILVVQDSILLLLILHYDGNLRLSPIYSVVFVVGWQLLTLQGWIIDLALSLCTVLSGSSKFAQLWCLWASGEAGQISALTWGMATYTCIARIFTTILTTGDLQVVLRFCVLTALNGWVCLAVLYYRWRGKKLA</sequence>
<keyword evidence="4 5" id="KW-0472">Membrane</keyword>
<comment type="caution">
    <text evidence="6">The sequence shown here is derived from an EMBL/GenBank/DDBJ whole genome shotgun (WGS) entry which is preliminary data.</text>
</comment>
<dbReference type="Pfam" id="PF04193">
    <property type="entry name" value="PQ-loop"/>
    <property type="match status" value="1"/>
</dbReference>
<dbReference type="InterPro" id="IPR006603">
    <property type="entry name" value="PQ-loop_rpt"/>
</dbReference>
<reference evidence="6 7" key="1">
    <citation type="submission" date="2024-09" db="EMBL/GenBank/DDBJ databases">
        <title>A chromosome-level genome assembly of Gray's grenadier anchovy, Coilia grayii.</title>
        <authorList>
            <person name="Fu Z."/>
        </authorList>
    </citation>
    <scope>NUCLEOTIDE SEQUENCE [LARGE SCALE GENOMIC DNA]</scope>
    <source>
        <strain evidence="6">G4</strain>
        <tissue evidence="6">Muscle</tissue>
    </source>
</reference>
<keyword evidence="7" id="KW-1185">Reference proteome</keyword>
<dbReference type="PANTHER" id="PTHR12226">
    <property type="entry name" value="MANNOSE-P-DOLICHOL UTILIZATION DEFECT 1 LEC35 -RELATED"/>
    <property type="match status" value="1"/>
</dbReference>
<dbReference type="Gene3D" id="1.20.1280.290">
    <property type="match status" value="1"/>
</dbReference>
<evidence type="ECO:0000256" key="4">
    <source>
        <dbReference type="ARBA" id="ARBA00023136"/>
    </source>
</evidence>
<feature type="transmembrane region" description="Helical" evidence="5">
    <location>
        <begin position="102"/>
        <end position="128"/>
    </location>
</feature>
<dbReference type="AlphaFoldDB" id="A0ABD1J3T6"/>
<dbReference type="GO" id="GO:0016020">
    <property type="term" value="C:membrane"/>
    <property type="evidence" value="ECO:0007669"/>
    <property type="project" value="UniProtKB-SubCell"/>
</dbReference>
<evidence type="ECO:0000256" key="1">
    <source>
        <dbReference type="ARBA" id="ARBA00004141"/>
    </source>
</evidence>
<gene>
    <name evidence="6" type="ORF">ACEWY4_021597</name>
</gene>
<protein>
    <recommendedName>
        <fullName evidence="8">Solute carrier family 66 member 3</fullName>
    </recommendedName>
</protein>
<keyword evidence="2 5" id="KW-0812">Transmembrane</keyword>
<evidence type="ECO:0000313" key="7">
    <source>
        <dbReference type="Proteomes" id="UP001591681"/>
    </source>
</evidence>
<evidence type="ECO:0000313" key="6">
    <source>
        <dbReference type="EMBL" id="KAL2081779.1"/>
    </source>
</evidence>
<evidence type="ECO:0000256" key="3">
    <source>
        <dbReference type="ARBA" id="ARBA00022989"/>
    </source>
</evidence>
<evidence type="ECO:0000256" key="5">
    <source>
        <dbReference type="SAM" id="Phobius"/>
    </source>
</evidence>
<keyword evidence="3 5" id="KW-1133">Transmembrane helix</keyword>